<organism evidence="3 4">
    <name type="scientific">Cephalotus follicularis</name>
    <name type="common">Albany pitcher plant</name>
    <dbReference type="NCBI Taxonomy" id="3775"/>
    <lineage>
        <taxon>Eukaryota</taxon>
        <taxon>Viridiplantae</taxon>
        <taxon>Streptophyta</taxon>
        <taxon>Embryophyta</taxon>
        <taxon>Tracheophyta</taxon>
        <taxon>Spermatophyta</taxon>
        <taxon>Magnoliopsida</taxon>
        <taxon>eudicotyledons</taxon>
        <taxon>Gunneridae</taxon>
        <taxon>Pentapetalae</taxon>
        <taxon>rosids</taxon>
        <taxon>fabids</taxon>
        <taxon>Oxalidales</taxon>
        <taxon>Cephalotaceae</taxon>
        <taxon>Cephalotus</taxon>
    </lineage>
</organism>
<dbReference type="Pfam" id="PF05678">
    <property type="entry name" value="VQ"/>
    <property type="match status" value="1"/>
</dbReference>
<dbReference type="PANTHER" id="PTHR33143">
    <property type="entry name" value="F16F4.1 PROTEIN-RELATED"/>
    <property type="match status" value="1"/>
</dbReference>
<feature type="compositionally biased region" description="Basic and acidic residues" evidence="1">
    <location>
        <begin position="1"/>
        <end position="17"/>
    </location>
</feature>
<feature type="compositionally biased region" description="Low complexity" evidence="1">
    <location>
        <begin position="38"/>
        <end position="47"/>
    </location>
</feature>
<feature type="domain" description="VQ" evidence="2">
    <location>
        <begin position="68"/>
        <end position="92"/>
    </location>
</feature>
<dbReference type="STRING" id="3775.A0A1Q3BEH5"/>
<feature type="compositionally biased region" description="Basic and acidic residues" evidence="1">
    <location>
        <begin position="93"/>
        <end position="109"/>
    </location>
</feature>
<reference evidence="4" key="1">
    <citation type="submission" date="2016-04" db="EMBL/GenBank/DDBJ databases">
        <title>Cephalotus genome sequencing.</title>
        <authorList>
            <person name="Fukushima K."/>
            <person name="Hasebe M."/>
            <person name="Fang X."/>
        </authorList>
    </citation>
    <scope>NUCLEOTIDE SEQUENCE [LARGE SCALE GENOMIC DNA]</scope>
    <source>
        <strain evidence="4">cv. St1</strain>
    </source>
</reference>
<feature type="region of interest" description="Disordered" evidence="1">
    <location>
        <begin position="1"/>
        <end position="47"/>
    </location>
</feature>
<protein>
    <submittedName>
        <fullName evidence="3">VQ domain-containing protein</fullName>
    </submittedName>
</protein>
<comment type="caution">
    <text evidence="3">The sequence shown here is derived from an EMBL/GenBank/DDBJ whole genome shotgun (WGS) entry which is preliminary data.</text>
</comment>
<proteinExistence type="predicted"/>
<sequence length="143" mass="15781">MSPAKFHDLQLPKREINGPRPSPLKLHKDSHPIHKPASSSNSASSSSFMSSLAPVALAKKQQPVIIYTHSPKIIHTKARDFMALVQKLTGLSRARDETAPPQPQEKDQDPSLQNSLRLPDYASNVGGSMSPSVFEFIKELPEY</sequence>
<evidence type="ECO:0000313" key="3">
    <source>
        <dbReference type="EMBL" id="GAV66299.1"/>
    </source>
</evidence>
<evidence type="ECO:0000259" key="2">
    <source>
        <dbReference type="Pfam" id="PF05678"/>
    </source>
</evidence>
<dbReference type="InterPro" id="IPR039607">
    <property type="entry name" value="VQ_8/17/18/20/21/25"/>
</dbReference>
<dbReference type="InterPro" id="IPR008889">
    <property type="entry name" value="VQ"/>
</dbReference>
<dbReference type="OrthoDB" id="1917757at2759"/>
<evidence type="ECO:0000313" key="4">
    <source>
        <dbReference type="Proteomes" id="UP000187406"/>
    </source>
</evidence>
<accession>A0A1Q3BEH5</accession>
<dbReference type="PANTHER" id="PTHR33143:SF76">
    <property type="entry name" value="VQ MOTIF-CONTAINING PROTEIN 8, CHLOROPLASTIC"/>
    <property type="match status" value="1"/>
</dbReference>
<name>A0A1Q3BEH5_CEPFO</name>
<evidence type="ECO:0000256" key="1">
    <source>
        <dbReference type="SAM" id="MobiDB-lite"/>
    </source>
</evidence>
<feature type="region of interest" description="Disordered" evidence="1">
    <location>
        <begin position="92"/>
        <end position="124"/>
    </location>
</feature>
<dbReference type="Proteomes" id="UP000187406">
    <property type="component" value="Unassembled WGS sequence"/>
</dbReference>
<dbReference type="AlphaFoldDB" id="A0A1Q3BEH5"/>
<keyword evidence="4" id="KW-1185">Reference proteome</keyword>
<dbReference type="EMBL" id="BDDD01000468">
    <property type="protein sequence ID" value="GAV66299.1"/>
    <property type="molecule type" value="Genomic_DNA"/>
</dbReference>
<dbReference type="GO" id="GO:0005634">
    <property type="term" value="C:nucleus"/>
    <property type="evidence" value="ECO:0007669"/>
    <property type="project" value="TreeGrafter"/>
</dbReference>
<gene>
    <name evidence="3" type="ORF">CFOL_v3_09809</name>
</gene>
<dbReference type="InParanoid" id="A0A1Q3BEH5"/>